<dbReference type="Proteomes" id="UP001163982">
    <property type="component" value="Chromosome"/>
</dbReference>
<evidence type="ECO:0000313" key="1">
    <source>
        <dbReference type="EMBL" id="WAP61831.1"/>
    </source>
</evidence>
<keyword evidence="2" id="KW-1185">Reference proteome</keyword>
<accession>A0ACD4P3C9</accession>
<gene>
    <name evidence="1" type="ORF">OZ911_18100</name>
</gene>
<protein>
    <submittedName>
        <fullName evidence="1">Uncharacterized protein</fullName>
    </submittedName>
</protein>
<dbReference type="EMBL" id="CP114035">
    <property type="protein sequence ID" value="WAP61831.1"/>
    <property type="molecule type" value="Genomic_DNA"/>
</dbReference>
<evidence type="ECO:0000313" key="2">
    <source>
        <dbReference type="Proteomes" id="UP001163982"/>
    </source>
</evidence>
<sequence>MPAPSTFHHAGDGRGPRRVFVNGIEVERAIWCDTAAGVCVYAPLPIKPKRPACEEVYTRRLRGIVTVRQA</sequence>
<reference evidence="1" key="1">
    <citation type="journal article" date="2024" name="Int. J. Syst. Evol. Microbiol.">
        <title>Pseudomonas fortuita sp. nov., isolated from the endosphere of a wild yam.</title>
        <authorList>
            <person name="Carlier A."/>
            <person name="Beaumel M."/>
            <person name="Moreau S."/>
            <person name="Acar T."/>
            <person name="Sana T.G."/>
            <person name="Cnockaert M."/>
            <person name="Vandamme P."/>
        </authorList>
    </citation>
    <scope>NUCLEOTIDE SEQUENCE</scope>
    <source>
        <strain evidence="1">GMI12077</strain>
    </source>
</reference>
<name>A0ACD4P3C9_9PSED</name>
<proteinExistence type="predicted"/>
<organism evidence="1 2">
    <name type="scientific">Pseudomonas fortuita</name>
    <dbReference type="NCBI Taxonomy" id="3233375"/>
    <lineage>
        <taxon>Bacteria</taxon>
        <taxon>Pseudomonadati</taxon>
        <taxon>Pseudomonadota</taxon>
        <taxon>Gammaproteobacteria</taxon>
        <taxon>Pseudomonadales</taxon>
        <taxon>Pseudomonadaceae</taxon>
        <taxon>Pseudomonas</taxon>
    </lineage>
</organism>